<feature type="region of interest" description="Disordered" evidence="1">
    <location>
        <begin position="1"/>
        <end position="53"/>
    </location>
</feature>
<dbReference type="Pfam" id="PF00078">
    <property type="entry name" value="RVT_1"/>
    <property type="match status" value="1"/>
</dbReference>
<evidence type="ECO:0000313" key="4">
    <source>
        <dbReference type="Proteomes" id="UP000663872"/>
    </source>
</evidence>
<dbReference type="InterPro" id="IPR000477">
    <property type="entry name" value="RT_dom"/>
</dbReference>
<evidence type="ECO:0000256" key="1">
    <source>
        <dbReference type="SAM" id="MobiDB-lite"/>
    </source>
</evidence>
<dbReference type="PANTHER" id="PTHR36688:SF1">
    <property type="entry name" value="ENDONUCLEASE_EXONUCLEASE_PHOSPHATASE DOMAIN-CONTAINING PROTEIN"/>
    <property type="match status" value="1"/>
</dbReference>
<evidence type="ECO:0000313" key="3">
    <source>
        <dbReference type="EMBL" id="CAF3310537.1"/>
    </source>
</evidence>
<dbReference type="PROSITE" id="PS50878">
    <property type="entry name" value="RT_POL"/>
    <property type="match status" value="1"/>
</dbReference>
<accession>A0A817T935</accession>
<dbReference type="InterPro" id="IPR052560">
    <property type="entry name" value="RdDP_mobile_element"/>
</dbReference>
<dbReference type="SUPFAM" id="SSF56672">
    <property type="entry name" value="DNA/RNA polymerases"/>
    <property type="match status" value="1"/>
</dbReference>
<sequence>MLSQFTNDHQQQQQQQTPTSPSLQRNSSRIQTKSTAFNNNANYDGIEQDSPISNIYKPNTLPTSKFKASSITIADQQDITNMLYSYYKELANSPNIDENEQHDQTIVDKYNKIMNTLSQPLDIKVEKVTSSEITKIIKKLKNEKSLGYDQISNYIIKLLPPAYIDCLVRCFNVWLSEGRYPDFWKLAKIVTLNKLNAGVPRSDQTRPISLLATHSKVFEKVLLERVSNWTEGAQLVPIEQSDFRQGGLIATRVLSICQEIQNNLAANMPTLVLYVDYRKAHDMVWHAVLLVKLHNLGMPIALLRMTASWLGHRQAYISFGGKVSEKHKINIGLPQGNSLSPFLFIVYHCDLIQYLGAHSGHLFADDLSVLITAPITKSLATVKSDLEKEGTEVCSKIAAYAKKWKQPINVQKTVAQIFYKQIKLPEIKIHMEGYQLEIVNTFKCLGFMWTSKMSLKPTIGLCLEKVEKVLIKLKWLNKANIPANDKWTQKGVTIAGGHGQDSATNQLDRPLGLFVDDDQTVIIADYSNNRIM</sequence>
<dbReference type="PANTHER" id="PTHR36688">
    <property type="entry name" value="ENDO/EXONUCLEASE/PHOSPHATASE DOMAIN-CONTAINING PROTEIN"/>
    <property type="match status" value="1"/>
</dbReference>
<dbReference type="Proteomes" id="UP000663872">
    <property type="component" value="Unassembled WGS sequence"/>
</dbReference>
<name>A0A817T935_9BILA</name>
<dbReference type="InterPro" id="IPR043502">
    <property type="entry name" value="DNA/RNA_pol_sf"/>
</dbReference>
<feature type="domain" description="Reverse transcriptase" evidence="2">
    <location>
        <begin position="173"/>
        <end position="436"/>
    </location>
</feature>
<feature type="compositionally biased region" description="Polar residues" evidence="1">
    <location>
        <begin position="17"/>
        <end position="42"/>
    </location>
</feature>
<gene>
    <name evidence="3" type="ORF">GRG538_LOCUS1445</name>
</gene>
<comment type="caution">
    <text evidence="3">The sequence shown here is derived from an EMBL/GenBank/DDBJ whole genome shotgun (WGS) entry which is preliminary data.</text>
</comment>
<protein>
    <recommendedName>
        <fullName evidence="2">Reverse transcriptase domain-containing protein</fullName>
    </recommendedName>
</protein>
<dbReference type="EMBL" id="CAJNYT010000038">
    <property type="protein sequence ID" value="CAF3310537.1"/>
    <property type="molecule type" value="Genomic_DNA"/>
</dbReference>
<proteinExistence type="predicted"/>
<dbReference type="AlphaFoldDB" id="A0A817T935"/>
<organism evidence="3 4">
    <name type="scientific">Rotaria socialis</name>
    <dbReference type="NCBI Taxonomy" id="392032"/>
    <lineage>
        <taxon>Eukaryota</taxon>
        <taxon>Metazoa</taxon>
        <taxon>Spiralia</taxon>
        <taxon>Gnathifera</taxon>
        <taxon>Rotifera</taxon>
        <taxon>Eurotatoria</taxon>
        <taxon>Bdelloidea</taxon>
        <taxon>Philodinida</taxon>
        <taxon>Philodinidae</taxon>
        <taxon>Rotaria</taxon>
    </lineage>
</organism>
<evidence type="ECO:0000259" key="2">
    <source>
        <dbReference type="PROSITE" id="PS50878"/>
    </source>
</evidence>
<dbReference type="CDD" id="cd01650">
    <property type="entry name" value="RT_nLTR_like"/>
    <property type="match status" value="1"/>
</dbReference>
<reference evidence="3" key="1">
    <citation type="submission" date="2021-02" db="EMBL/GenBank/DDBJ databases">
        <authorList>
            <person name="Nowell W R."/>
        </authorList>
    </citation>
    <scope>NUCLEOTIDE SEQUENCE</scope>
</reference>